<gene>
    <name evidence="3" type="ORF">ACFFHF_19585</name>
</gene>
<dbReference type="Gene3D" id="2.130.10.10">
    <property type="entry name" value="YVTN repeat-like/Quinoprotein amine dehydrogenase"/>
    <property type="match status" value="1"/>
</dbReference>
<sequence length="324" mass="35157">MKKILIALGAFAMITALTACNQEDTGEGQSSNEQTKEIENSSTSIASNNFYEAFDGDIDHIHGMGYAGSQGAVYFAAHDGLKILDNGNWYKTKEENNDYMGFNATENGFYSSGHPGSDSTLPNPIGIIQTTNGGQTLESLTLEGESDFHAMGVGFKNETIVLLNGQKNSLMEENSFYLSEDKAKTWKKVSAKGLEDQILSIAVHPTNANLVAAVGMQGVYLSEDKAESFTLISEGLQGTSVYFTEDALFYGGYNGSAVLVKRTLQGGTEEDLPLPELKEDAIMNIAQNPQKESEIFIVTFNGNIYQSTDGSNKWNLLVEDGKIQ</sequence>
<evidence type="ECO:0000313" key="4">
    <source>
        <dbReference type="Proteomes" id="UP001589738"/>
    </source>
</evidence>
<dbReference type="SUPFAM" id="SSF110296">
    <property type="entry name" value="Oligoxyloglucan reducing end-specific cellobiohydrolase"/>
    <property type="match status" value="1"/>
</dbReference>
<dbReference type="InterPro" id="IPR015943">
    <property type="entry name" value="WD40/YVTN_repeat-like_dom_sf"/>
</dbReference>
<evidence type="ECO:0000256" key="2">
    <source>
        <dbReference type="SAM" id="SignalP"/>
    </source>
</evidence>
<dbReference type="Proteomes" id="UP001589738">
    <property type="component" value="Unassembled WGS sequence"/>
</dbReference>
<protein>
    <submittedName>
        <fullName evidence="3">F510_1955 family glycosylhydrolase</fullName>
    </submittedName>
</protein>
<name>A0ABV6KVQ0_9BACI</name>
<feature type="chain" id="PRO_5046240761" evidence="2">
    <location>
        <begin position="22"/>
        <end position="324"/>
    </location>
</feature>
<dbReference type="NCBIfam" id="NF045728">
    <property type="entry name" value="glycosyl_F510_1955"/>
    <property type="match status" value="1"/>
</dbReference>
<dbReference type="PROSITE" id="PS51257">
    <property type="entry name" value="PROKAR_LIPOPROTEIN"/>
    <property type="match status" value="1"/>
</dbReference>
<comment type="caution">
    <text evidence="3">The sequence shown here is derived from an EMBL/GenBank/DDBJ whole genome shotgun (WGS) entry which is preliminary data.</text>
</comment>
<keyword evidence="4" id="KW-1185">Reference proteome</keyword>
<dbReference type="RefSeq" id="WP_377058874.1">
    <property type="nucleotide sequence ID" value="NZ_JBHLUU010000121.1"/>
</dbReference>
<reference evidence="3 4" key="1">
    <citation type="submission" date="2024-09" db="EMBL/GenBank/DDBJ databases">
        <authorList>
            <person name="Sun Q."/>
            <person name="Mori K."/>
        </authorList>
    </citation>
    <scope>NUCLEOTIDE SEQUENCE [LARGE SCALE GENOMIC DNA]</scope>
    <source>
        <strain evidence="3 4">CGMCC 1.9126</strain>
    </source>
</reference>
<feature type="compositionally biased region" description="Polar residues" evidence="1">
    <location>
        <begin position="22"/>
        <end position="33"/>
    </location>
</feature>
<dbReference type="InterPro" id="IPR054817">
    <property type="entry name" value="Glycosyl_F510_1955-like"/>
</dbReference>
<evidence type="ECO:0000256" key="1">
    <source>
        <dbReference type="SAM" id="MobiDB-lite"/>
    </source>
</evidence>
<feature type="region of interest" description="Disordered" evidence="1">
    <location>
        <begin position="22"/>
        <end position="42"/>
    </location>
</feature>
<dbReference type="EMBL" id="JBHLUU010000121">
    <property type="protein sequence ID" value="MFC0477402.1"/>
    <property type="molecule type" value="Genomic_DNA"/>
</dbReference>
<organism evidence="3 4">
    <name type="scientific">Robertmurraya beringensis</name>
    <dbReference type="NCBI Taxonomy" id="641660"/>
    <lineage>
        <taxon>Bacteria</taxon>
        <taxon>Bacillati</taxon>
        <taxon>Bacillota</taxon>
        <taxon>Bacilli</taxon>
        <taxon>Bacillales</taxon>
        <taxon>Bacillaceae</taxon>
        <taxon>Robertmurraya</taxon>
    </lineage>
</organism>
<feature type="signal peptide" evidence="2">
    <location>
        <begin position="1"/>
        <end position="21"/>
    </location>
</feature>
<keyword evidence="2" id="KW-0732">Signal</keyword>
<evidence type="ECO:0000313" key="3">
    <source>
        <dbReference type="EMBL" id="MFC0477402.1"/>
    </source>
</evidence>
<proteinExistence type="predicted"/>
<accession>A0ABV6KVQ0</accession>